<organism evidence="1">
    <name type="scientific">Thermofilum pendens</name>
    <dbReference type="NCBI Taxonomy" id="2269"/>
    <lineage>
        <taxon>Archaea</taxon>
        <taxon>Thermoproteota</taxon>
        <taxon>Thermoprotei</taxon>
        <taxon>Thermofilales</taxon>
        <taxon>Thermofilaceae</taxon>
        <taxon>Thermofilum</taxon>
    </lineage>
</organism>
<protein>
    <submittedName>
        <fullName evidence="1">Hydrogenase maturation protease</fullName>
    </submittedName>
</protein>
<reference evidence="1" key="1">
    <citation type="journal article" date="2020" name="mSystems">
        <title>Genome- and Community-Level Interaction Insights into Carbon Utilization and Element Cycling Functions of Hydrothermarchaeota in Hydrothermal Sediment.</title>
        <authorList>
            <person name="Zhou Z."/>
            <person name="Liu Y."/>
            <person name="Xu W."/>
            <person name="Pan J."/>
            <person name="Luo Z.H."/>
            <person name="Li M."/>
        </authorList>
    </citation>
    <scope>NUCLEOTIDE SEQUENCE</scope>
    <source>
        <strain evidence="1">SpSt-649</strain>
    </source>
</reference>
<dbReference type="GO" id="GO:0008047">
    <property type="term" value="F:enzyme activator activity"/>
    <property type="evidence" value="ECO:0007669"/>
    <property type="project" value="InterPro"/>
</dbReference>
<dbReference type="EMBL" id="DTBQ01000040">
    <property type="protein sequence ID" value="HGM46417.1"/>
    <property type="molecule type" value="Genomic_DNA"/>
</dbReference>
<proteinExistence type="predicted"/>
<dbReference type="AlphaFoldDB" id="A0A7C4D525"/>
<gene>
    <name evidence="1" type="ORF">ENU21_01510</name>
</gene>
<dbReference type="PANTHER" id="PTHR30302:SF7">
    <property type="entry name" value="F420-NONREDUCING HYDROGENASE II"/>
    <property type="match status" value="1"/>
</dbReference>
<dbReference type="InterPro" id="IPR000671">
    <property type="entry name" value="Peptidase_A31"/>
</dbReference>
<evidence type="ECO:0000313" key="1">
    <source>
        <dbReference type="EMBL" id="HGM46417.1"/>
    </source>
</evidence>
<dbReference type="PANTHER" id="PTHR30302">
    <property type="entry name" value="HYDROGENASE 1 MATURATION PROTEASE"/>
    <property type="match status" value="1"/>
</dbReference>
<dbReference type="GO" id="GO:0004175">
    <property type="term" value="F:endopeptidase activity"/>
    <property type="evidence" value="ECO:0007669"/>
    <property type="project" value="TreeGrafter"/>
</dbReference>
<dbReference type="GO" id="GO:0016485">
    <property type="term" value="P:protein processing"/>
    <property type="evidence" value="ECO:0007669"/>
    <property type="project" value="TreeGrafter"/>
</dbReference>
<dbReference type="NCBIfam" id="TIGR00072">
    <property type="entry name" value="hydrog_prot"/>
    <property type="match status" value="1"/>
</dbReference>
<dbReference type="Gene3D" id="3.40.50.1450">
    <property type="entry name" value="HybD-like"/>
    <property type="match status" value="1"/>
</dbReference>
<dbReference type="Pfam" id="PF01750">
    <property type="entry name" value="HycI"/>
    <property type="match status" value="1"/>
</dbReference>
<accession>A0A7C4D525</accession>
<dbReference type="SUPFAM" id="SSF53163">
    <property type="entry name" value="HybD-like"/>
    <property type="match status" value="1"/>
</dbReference>
<name>A0A7C4D525_THEPE</name>
<keyword evidence="1" id="KW-0378">Hydrolase</keyword>
<dbReference type="InterPro" id="IPR023430">
    <property type="entry name" value="Pept_HybD-like_dom_sf"/>
</dbReference>
<sequence length="180" mass="18568">MLTRVAEAVGTEQGGFEASSNGELLTLLEELLMRGAVFIFLGNELRGDDAAGLAVGRALAGRVDPKRVVLCGEGLESCTSRIRRRKPKLAILVDAVDAGLPPGSVVVASVRSEGSPPPLSTHGLPKALLLKLLGVEEAWILGVQVGSRSVGAPLTPEVAAACSSLAKLLLGLLGKKSRAE</sequence>
<keyword evidence="1" id="KW-0645">Protease</keyword>
<comment type="caution">
    <text evidence="1">The sequence shown here is derived from an EMBL/GenBank/DDBJ whole genome shotgun (WGS) entry which is preliminary data.</text>
</comment>